<dbReference type="RefSeq" id="WP_160643668.1">
    <property type="nucleotide sequence ID" value="NZ_SIJB01000004.1"/>
</dbReference>
<dbReference type="OrthoDB" id="9857183at2"/>
<protein>
    <submittedName>
        <fullName evidence="1">Uncharacterized protein</fullName>
    </submittedName>
</protein>
<comment type="caution">
    <text evidence="1">The sequence shown here is derived from an EMBL/GenBank/DDBJ whole genome shotgun (WGS) entry which is preliminary data.</text>
</comment>
<dbReference type="AlphaFoldDB" id="A0A6N9Q0G8"/>
<accession>A0A6N9Q0G8</accession>
<evidence type="ECO:0000313" key="2">
    <source>
        <dbReference type="Proteomes" id="UP000448943"/>
    </source>
</evidence>
<sequence>MDKMLDKLSIKGLIEQSINTDAKIIALTKLLADQGVISLEEFNEEHKKVMKKFDILMEEWNNSEN</sequence>
<dbReference type="EMBL" id="SIJB01000004">
    <property type="protein sequence ID" value="NBI27580.1"/>
    <property type="molecule type" value="Genomic_DNA"/>
</dbReference>
<proteinExistence type="predicted"/>
<keyword evidence="2" id="KW-1185">Reference proteome</keyword>
<dbReference type="Proteomes" id="UP000448943">
    <property type="component" value="Unassembled WGS sequence"/>
</dbReference>
<reference evidence="1 2" key="1">
    <citation type="submission" date="2019-01" db="EMBL/GenBank/DDBJ databases">
        <title>Chengkuizengella sp. nov., isolated from deep-sea sediment of East Pacific Ocean.</title>
        <authorList>
            <person name="Yang J."/>
            <person name="Lai Q."/>
            <person name="Shao Z."/>
        </authorList>
    </citation>
    <scope>NUCLEOTIDE SEQUENCE [LARGE SCALE GENOMIC DNA]</scope>
    <source>
        <strain evidence="1 2">YPA3-1-1</strain>
    </source>
</reference>
<name>A0A6N9Q0G8_9BACL</name>
<organism evidence="1 2">
    <name type="scientific">Chengkuizengella marina</name>
    <dbReference type="NCBI Taxonomy" id="2507566"/>
    <lineage>
        <taxon>Bacteria</taxon>
        <taxon>Bacillati</taxon>
        <taxon>Bacillota</taxon>
        <taxon>Bacilli</taxon>
        <taxon>Bacillales</taxon>
        <taxon>Paenibacillaceae</taxon>
        <taxon>Chengkuizengella</taxon>
    </lineage>
</organism>
<gene>
    <name evidence="1" type="ORF">ERL59_01175</name>
</gene>
<evidence type="ECO:0000313" key="1">
    <source>
        <dbReference type="EMBL" id="NBI27580.1"/>
    </source>
</evidence>